<comment type="caution">
    <text evidence="2">The sequence shown here is derived from an EMBL/GenBank/DDBJ whole genome shotgun (WGS) entry which is preliminary data.</text>
</comment>
<name>A0A8T8SAD1_9BASI</name>
<feature type="coiled-coil region" evidence="1">
    <location>
        <begin position="41"/>
        <end position="68"/>
    </location>
</feature>
<protein>
    <submittedName>
        <fullName evidence="2">Uncharacterized protein</fullName>
    </submittedName>
</protein>
<gene>
    <name evidence="2" type="ORF">A4X13_0g9301</name>
</gene>
<evidence type="ECO:0000313" key="3">
    <source>
        <dbReference type="Proteomes" id="UP000077521"/>
    </source>
</evidence>
<dbReference type="EMBL" id="LWDF02002449">
    <property type="protein sequence ID" value="KAE8236004.1"/>
    <property type="molecule type" value="Genomic_DNA"/>
</dbReference>
<evidence type="ECO:0000256" key="1">
    <source>
        <dbReference type="SAM" id="Coils"/>
    </source>
</evidence>
<keyword evidence="1" id="KW-0175">Coiled coil</keyword>
<reference evidence="2" key="2">
    <citation type="journal article" date="2019" name="IMA Fungus">
        <title>Genome sequencing and comparison of five Tilletia species to identify candidate genes for the detection of regulated species infecting wheat.</title>
        <authorList>
            <person name="Nguyen H.D.T."/>
            <person name="Sultana T."/>
            <person name="Kesanakurti P."/>
            <person name="Hambleton S."/>
        </authorList>
    </citation>
    <scope>NUCLEOTIDE SEQUENCE</scope>
    <source>
        <strain evidence="2">DAOMC 236416</strain>
    </source>
</reference>
<reference evidence="2" key="1">
    <citation type="submission" date="2016-04" db="EMBL/GenBank/DDBJ databases">
        <authorList>
            <person name="Nguyen H.D."/>
            <person name="Samba Siva P."/>
            <person name="Cullis J."/>
            <person name="Levesque C.A."/>
            <person name="Hambleton S."/>
        </authorList>
    </citation>
    <scope>NUCLEOTIDE SEQUENCE</scope>
    <source>
        <strain evidence="2">DAOMC 236416</strain>
    </source>
</reference>
<accession>A0A8T8SAD1</accession>
<proteinExistence type="predicted"/>
<keyword evidence="3" id="KW-1185">Reference proteome</keyword>
<dbReference type="AlphaFoldDB" id="A0A8T8SAD1"/>
<dbReference type="Proteomes" id="UP000077521">
    <property type="component" value="Unassembled WGS sequence"/>
</dbReference>
<sequence length="96" mass="10305">MTEPDAKGSYEHLFNLTLKYEQAKQTISGRSIKVGAVLAEVAALKTELATAQKKISEQDSQITRLSDDLKNIKAGAVAAAEDMLANIKSLNVSTLV</sequence>
<evidence type="ECO:0000313" key="2">
    <source>
        <dbReference type="EMBL" id="KAE8236004.1"/>
    </source>
</evidence>
<organism evidence="2 3">
    <name type="scientific">Tilletia indica</name>
    <dbReference type="NCBI Taxonomy" id="43049"/>
    <lineage>
        <taxon>Eukaryota</taxon>
        <taxon>Fungi</taxon>
        <taxon>Dikarya</taxon>
        <taxon>Basidiomycota</taxon>
        <taxon>Ustilaginomycotina</taxon>
        <taxon>Exobasidiomycetes</taxon>
        <taxon>Tilletiales</taxon>
        <taxon>Tilletiaceae</taxon>
        <taxon>Tilletia</taxon>
    </lineage>
</organism>